<dbReference type="EMBL" id="CM039427">
    <property type="protein sequence ID" value="KAI4354526.1"/>
    <property type="molecule type" value="Genomic_DNA"/>
</dbReference>
<reference evidence="1 2" key="1">
    <citation type="journal article" date="2022" name="DNA Res.">
        <title>Chromosomal-level genome assembly of the orchid tree Bauhinia variegata (Leguminosae; Cercidoideae) supports the allotetraploid origin hypothesis of Bauhinia.</title>
        <authorList>
            <person name="Zhong Y."/>
            <person name="Chen Y."/>
            <person name="Zheng D."/>
            <person name="Pang J."/>
            <person name="Liu Y."/>
            <person name="Luo S."/>
            <person name="Meng S."/>
            <person name="Qian L."/>
            <person name="Wei D."/>
            <person name="Dai S."/>
            <person name="Zhou R."/>
        </authorList>
    </citation>
    <scope>NUCLEOTIDE SEQUENCE [LARGE SCALE GENOMIC DNA]</scope>
    <source>
        <strain evidence="1">BV-YZ2020</strain>
    </source>
</reference>
<gene>
    <name evidence="1" type="ORF">L6164_003379</name>
</gene>
<sequence length="304" mass="32679">MNTSCLQSSCVEYIILMSNSLSSAFPSIPLRLAGIDLDIYQTYTIIAVLFILPTVWLRNLSLLSYLSVGGIIASILVITSLFWVGVVDQVGFHRGGKALDLANLSVTMGLYGYGFAGHSVFPNIYSSMKEPSKFPGVLMISFGFCFVMYTGVAVAGYSMFGDSIKTQITLSMPKGFYASKIAVWTTIVNPWTKFALTLLPVALSIEELLPFELRNYAASVVVRTLLALSCLVVALSFPYFGAVMGFIGSALAMTVALIMPCAIYLKLYNGRLSKMQVAGCILIITVGAVCAVIGSYSALTSLGE</sequence>
<keyword evidence="2" id="KW-1185">Reference proteome</keyword>
<dbReference type="Proteomes" id="UP000828941">
    <property type="component" value="Chromosome 2"/>
</dbReference>
<evidence type="ECO:0000313" key="2">
    <source>
        <dbReference type="Proteomes" id="UP000828941"/>
    </source>
</evidence>
<evidence type="ECO:0000313" key="1">
    <source>
        <dbReference type="EMBL" id="KAI4354526.1"/>
    </source>
</evidence>
<organism evidence="1 2">
    <name type="scientific">Bauhinia variegata</name>
    <name type="common">Purple orchid tree</name>
    <name type="synonym">Phanera variegata</name>
    <dbReference type="NCBI Taxonomy" id="167791"/>
    <lineage>
        <taxon>Eukaryota</taxon>
        <taxon>Viridiplantae</taxon>
        <taxon>Streptophyta</taxon>
        <taxon>Embryophyta</taxon>
        <taxon>Tracheophyta</taxon>
        <taxon>Spermatophyta</taxon>
        <taxon>Magnoliopsida</taxon>
        <taxon>eudicotyledons</taxon>
        <taxon>Gunneridae</taxon>
        <taxon>Pentapetalae</taxon>
        <taxon>rosids</taxon>
        <taxon>fabids</taxon>
        <taxon>Fabales</taxon>
        <taxon>Fabaceae</taxon>
        <taxon>Cercidoideae</taxon>
        <taxon>Cercideae</taxon>
        <taxon>Bauhiniinae</taxon>
        <taxon>Bauhinia</taxon>
    </lineage>
</organism>
<accession>A0ACB9Q3T4</accession>
<proteinExistence type="predicted"/>
<name>A0ACB9Q3T4_BAUVA</name>
<protein>
    <submittedName>
        <fullName evidence="1">Uncharacterized protein</fullName>
    </submittedName>
</protein>
<comment type="caution">
    <text evidence="1">The sequence shown here is derived from an EMBL/GenBank/DDBJ whole genome shotgun (WGS) entry which is preliminary data.</text>
</comment>